<evidence type="ECO:0000256" key="4">
    <source>
        <dbReference type="ARBA" id="ARBA00022496"/>
    </source>
</evidence>
<keyword evidence="17" id="KW-1185">Reference proteome</keyword>
<keyword evidence="8 12" id="KW-0798">TonB box</keyword>
<gene>
    <name evidence="16" type="ORF">F993_02376</name>
</gene>
<feature type="domain" description="TonB-dependent receptor plug" evidence="15">
    <location>
        <begin position="67"/>
        <end position="175"/>
    </location>
</feature>
<dbReference type="InterPro" id="IPR012910">
    <property type="entry name" value="Plug_dom"/>
</dbReference>
<comment type="caution">
    <text evidence="16">The sequence shown here is derived from an EMBL/GenBank/DDBJ whole genome shotgun (WGS) entry which is preliminary data.</text>
</comment>
<evidence type="ECO:0000313" key="16">
    <source>
        <dbReference type="EMBL" id="ENU22919.1"/>
    </source>
</evidence>
<evidence type="ECO:0000256" key="11">
    <source>
        <dbReference type="PROSITE-ProRule" id="PRU01360"/>
    </source>
</evidence>
<dbReference type="InterPro" id="IPR036942">
    <property type="entry name" value="Beta-barrel_TonB_sf"/>
</dbReference>
<dbReference type="Pfam" id="PF07715">
    <property type="entry name" value="Plug"/>
    <property type="match status" value="1"/>
</dbReference>
<evidence type="ECO:0000256" key="5">
    <source>
        <dbReference type="ARBA" id="ARBA00022692"/>
    </source>
</evidence>
<dbReference type="EMBL" id="APOI01000019">
    <property type="protein sequence ID" value="ENU22919.1"/>
    <property type="molecule type" value="Genomic_DNA"/>
</dbReference>
<evidence type="ECO:0000256" key="1">
    <source>
        <dbReference type="ARBA" id="ARBA00004571"/>
    </source>
</evidence>
<dbReference type="InterPro" id="IPR039426">
    <property type="entry name" value="TonB-dep_rcpt-like"/>
</dbReference>
<comment type="similarity">
    <text evidence="11 12">Belongs to the TonB-dependent receptor family.</text>
</comment>
<dbReference type="Proteomes" id="UP000013034">
    <property type="component" value="Unassembled WGS sequence"/>
</dbReference>
<keyword evidence="6" id="KW-0408">Iron</keyword>
<evidence type="ECO:0000259" key="15">
    <source>
        <dbReference type="Pfam" id="PF07715"/>
    </source>
</evidence>
<sequence length="777" mass="85175">MFKVTKIRQSILTAMWGVTASVSTLALANEEIDTGITAEQQAQVVNAKDVKKLSDVIVTAQYRAQNIQKVPTAITAVSGKDLAAKGSTFIGDVLTYTPNAAAENPDGDSRPRWYIRGLGTGDVAASTVFPVGIYADGVYLNAPVAGAGDLFDLERIEVLRGPQGTLYGKNTTAGAVNYISKRPTFSEKPNGYATIGVGDHNLRTFEGAANGKVSDNIAVRGAFYSEDRDGYAKNLANGEDYGDVDKKSFRFQILGKVNDQWNALVNLHSQTYNGLGNNGSLSIGKYWGVYERPEGRNTNLDLDEKNKIQHDGASLTLNGDLGGGHSFTSITAFDKTTQKSISDGDYTPYDVARSYSDNEWRQYSQEFRVSSDANKRLSWIAGLHYFNEDLDSTGVSARVKKTLPNGAPAQTASTPAFRDITYNQATQSFAVFGNSTYKFTDKFKVTGGLRWTSEEKDIDLNLTQITTGDYTKGSWWKKDGYSNAVYNPTANANGSTSRKKTWNELTYDITPEYEITPDLNTYFRFARGFRSGGFNTGLSSSLTQLADVNPEYLNSYELGLKSSLLGGDLVANANIFYYDYKDIQTNLLVATEGQGGGVTSVLANGPKAEVKGAELELDYLATENLRLRFAGAYLDSEYTDFVDKNPVTNVVNADNTGNSLVRSPKYTIGVGGEYTFNLNDGARIVVGTDASYRDREYFLVNRQDYSVDPILSQKSYTLWNANIGYHSANNKYQVNTYVKNLLNEEYQVHGRPNGPAGQYVLTYGNPRQVGVSLTAKF</sequence>
<evidence type="ECO:0000256" key="12">
    <source>
        <dbReference type="RuleBase" id="RU003357"/>
    </source>
</evidence>
<dbReference type="Gene3D" id="2.40.170.20">
    <property type="entry name" value="TonB-dependent receptor, beta-barrel domain"/>
    <property type="match status" value="1"/>
</dbReference>
<accession>A0ABN0JCX0</accession>
<evidence type="ECO:0000256" key="9">
    <source>
        <dbReference type="ARBA" id="ARBA00023136"/>
    </source>
</evidence>
<keyword evidence="3 11" id="KW-1134">Transmembrane beta strand</keyword>
<evidence type="ECO:0000256" key="8">
    <source>
        <dbReference type="ARBA" id="ARBA00023077"/>
    </source>
</evidence>
<feature type="domain" description="TonB-dependent receptor-like beta-barrel" evidence="14">
    <location>
        <begin position="268"/>
        <end position="741"/>
    </location>
</feature>
<evidence type="ECO:0000256" key="13">
    <source>
        <dbReference type="SAM" id="SignalP"/>
    </source>
</evidence>
<dbReference type="PANTHER" id="PTHR32552">
    <property type="entry name" value="FERRICHROME IRON RECEPTOR-RELATED"/>
    <property type="match status" value="1"/>
</dbReference>
<keyword evidence="2 11" id="KW-0813">Transport</keyword>
<feature type="chain" id="PRO_5046531996" description="TonB-dependent receptor" evidence="13">
    <location>
        <begin position="29"/>
        <end position="777"/>
    </location>
</feature>
<dbReference type="SUPFAM" id="SSF56935">
    <property type="entry name" value="Porins"/>
    <property type="match status" value="1"/>
</dbReference>
<proteinExistence type="inferred from homology"/>
<evidence type="ECO:0000256" key="3">
    <source>
        <dbReference type="ARBA" id="ARBA00022452"/>
    </source>
</evidence>
<dbReference type="PANTHER" id="PTHR32552:SF81">
    <property type="entry name" value="TONB-DEPENDENT OUTER MEMBRANE RECEPTOR"/>
    <property type="match status" value="1"/>
</dbReference>
<name>A0ABN0JCX0_9GAMM</name>
<keyword evidence="7" id="KW-0406">Ion transport</keyword>
<dbReference type="Pfam" id="PF00593">
    <property type="entry name" value="TonB_dep_Rec_b-barrel"/>
    <property type="match status" value="1"/>
</dbReference>
<evidence type="ECO:0000256" key="6">
    <source>
        <dbReference type="ARBA" id="ARBA00023004"/>
    </source>
</evidence>
<evidence type="ECO:0000256" key="7">
    <source>
        <dbReference type="ARBA" id="ARBA00023065"/>
    </source>
</evidence>
<feature type="signal peptide" evidence="13">
    <location>
        <begin position="1"/>
        <end position="28"/>
    </location>
</feature>
<protein>
    <recommendedName>
        <fullName evidence="18">TonB-dependent receptor</fullName>
    </recommendedName>
</protein>
<keyword evidence="4" id="KW-0410">Iron transport</keyword>
<evidence type="ECO:0000313" key="17">
    <source>
        <dbReference type="Proteomes" id="UP000013034"/>
    </source>
</evidence>
<dbReference type="InterPro" id="IPR000531">
    <property type="entry name" value="Beta-barrel_TonB"/>
</dbReference>
<reference evidence="16 17" key="1">
    <citation type="submission" date="2013-02" db="EMBL/GenBank/DDBJ databases">
        <title>The Genome Sequence of Acinetobacter sp. NIPH 809.</title>
        <authorList>
            <consortium name="The Broad Institute Genome Sequencing Platform"/>
            <consortium name="The Broad Institute Genome Sequencing Center for Infectious Disease"/>
            <person name="Cerqueira G."/>
            <person name="Feldgarden M."/>
            <person name="Courvalin P."/>
            <person name="Perichon B."/>
            <person name="Grillot-Courvalin C."/>
            <person name="Clermont D."/>
            <person name="Rocha E."/>
            <person name="Yoon E.-J."/>
            <person name="Nemec A."/>
            <person name="Walker B."/>
            <person name="Young S.K."/>
            <person name="Zeng Q."/>
            <person name="Gargeya S."/>
            <person name="Fitzgerald M."/>
            <person name="Haas B."/>
            <person name="Abouelleil A."/>
            <person name="Alvarado L."/>
            <person name="Arachchi H.M."/>
            <person name="Berlin A.M."/>
            <person name="Chapman S.B."/>
            <person name="Dewar J."/>
            <person name="Goldberg J."/>
            <person name="Griggs A."/>
            <person name="Gujja S."/>
            <person name="Hansen M."/>
            <person name="Howarth C."/>
            <person name="Imamovic A."/>
            <person name="Larimer J."/>
            <person name="McCowan C."/>
            <person name="Murphy C."/>
            <person name="Neiman D."/>
            <person name="Pearson M."/>
            <person name="Priest M."/>
            <person name="Roberts A."/>
            <person name="Saif S."/>
            <person name="Shea T."/>
            <person name="Sisk P."/>
            <person name="Sykes S."/>
            <person name="Wortman J."/>
            <person name="Nusbaum C."/>
            <person name="Birren B."/>
        </authorList>
    </citation>
    <scope>NUCLEOTIDE SEQUENCE [LARGE SCALE GENOMIC DNA]</scope>
    <source>
        <strain evidence="16 17">NIPH 809</strain>
    </source>
</reference>
<organism evidence="16 17">
    <name type="scientific">Acinetobacter proteolyticus</name>
    <dbReference type="NCBI Taxonomy" id="1776741"/>
    <lineage>
        <taxon>Bacteria</taxon>
        <taxon>Pseudomonadati</taxon>
        <taxon>Pseudomonadota</taxon>
        <taxon>Gammaproteobacteria</taxon>
        <taxon>Moraxellales</taxon>
        <taxon>Moraxellaceae</taxon>
        <taxon>Acinetobacter</taxon>
    </lineage>
</organism>
<evidence type="ECO:0000256" key="2">
    <source>
        <dbReference type="ARBA" id="ARBA00022448"/>
    </source>
</evidence>
<comment type="subcellular location">
    <subcellularLocation>
        <location evidence="1 11">Cell outer membrane</location>
        <topology evidence="1 11">Multi-pass membrane protein</topology>
    </subcellularLocation>
</comment>
<dbReference type="PROSITE" id="PS52016">
    <property type="entry name" value="TONB_DEPENDENT_REC_3"/>
    <property type="match status" value="1"/>
</dbReference>
<keyword evidence="5 11" id="KW-0812">Transmembrane</keyword>
<keyword evidence="10 11" id="KW-0998">Cell outer membrane</keyword>
<evidence type="ECO:0000259" key="14">
    <source>
        <dbReference type="Pfam" id="PF00593"/>
    </source>
</evidence>
<keyword evidence="13" id="KW-0732">Signal</keyword>
<keyword evidence="9 11" id="KW-0472">Membrane</keyword>
<dbReference type="RefSeq" id="WP_004655016.1">
    <property type="nucleotide sequence ID" value="NZ_KB849179.1"/>
</dbReference>
<evidence type="ECO:0000256" key="10">
    <source>
        <dbReference type="ARBA" id="ARBA00023237"/>
    </source>
</evidence>
<evidence type="ECO:0008006" key="18">
    <source>
        <dbReference type="Google" id="ProtNLM"/>
    </source>
</evidence>